<feature type="coiled-coil region" evidence="2">
    <location>
        <begin position="811"/>
        <end position="838"/>
    </location>
</feature>
<dbReference type="Pfam" id="PF13920">
    <property type="entry name" value="zf-C3HC4_3"/>
    <property type="match status" value="1"/>
</dbReference>
<feature type="compositionally biased region" description="Acidic residues" evidence="3">
    <location>
        <begin position="696"/>
        <end position="722"/>
    </location>
</feature>
<dbReference type="AlphaFoldDB" id="A0ABD1QEM5"/>
<dbReference type="Gene3D" id="3.30.40.10">
    <property type="entry name" value="Zinc/RING finger domain, C3HC4 (zinc finger)"/>
    <property type="match status" value="1"/>
</dbReference>
<proteinExistence type="predicted"/>
<keyword evidence="1" id="KW-0862">Zinc</keyword>
<keyword evidence="1" id="KW-0479">Metal-binding</keyword>
<keyword evidence="1" id="KW-0863">Zinc-finger</keyword>
<evidence type="ECO:0000313" key="5">
    <source>
        <dbReference type="EMBL" id="KAL2474677.1"/>
    </source>
</evidence>
<keyword evidence="6" id="KW-1185">Reference proteome</keyword>
<dbReference type="InterPro" id="IPR013083">
    <property type="entry name" value="Znf_RING/FYVE/PHD"/>
</dbReference>
<sequence>MASSQVEFASSSPFGCALRRDHSRRNRCIATPFKNNLNDLVSSCISDENSHTRHHIDCTDLWVHQPQWQTTTTTTNGVTATPDNGVIIRNNNDDNNKDIENDHRKIKAHDEDKWARAREMVFSVDRNSHGRVSSGACSVFKRENSPTKSETSVEIPNLRGVSSLVQKWRDFEAEAKCLQSNSPLCSTRSNSSTTFAENASCIDVPWRHSDVCDERPVTNEETFGEWESDRMAMSGPPSSMGRDSDAIERERLRVADIIRKLTSSTEDNNDREHIVVCESSPLVRTSLDQSEQSCFSSVLSPPRIRGRHAFNNLLMQMESERHRELEGLVARKAVSKFSQRGRIKALLRVRFLRRGVEAREGRQANRTSFEFNKFMPSAIRHIRERLLGVPNGEIDSKNSHREVVDNAASAQNMLNLLGKNNHHQETNGSIISDKVIADHILDAETSSTRQETNGSIISHKVIADHILDAETSSTSEQHEVVLICHGVNKNIQQSSLQSHFSENLHEEANPSSDFMWQGTGCEAKDRGLADSTDTAEPLINVNKNKHAEEVEVTSNQQLTRTSHDLIDDCAHPDSHCENKLLMGIDPHWVSDVSHPDDGWEELHPDYEEQGESNRDWISDISRPRSDWEGLRQARYCEMLDPFMENEDIRVLLERRSVSTFLSSGLRERIDRLMASRTQQRQLNVMNNLKEERGEEQVIEEEDKGEDENENEVELEEEDEQDEERSYSDYYDEYENESEIGQQYNEADDCIDQSASSAPTLWLHNQDHEVSDDSYQAASPSMEPSLSSNAYFQDNQPLSSLTNHHTIEMDLIYDLRGQMEQLQQEMSELRRSIKSCINMQIKFQRSIKQEAAAALSHSDRKERKDSTNKGLSKGRCSICSEMQIDSLLYRCGHMCTCFKCAHELQWSSGKCPICGAQILDVVRIHAHS</sequence>
<feature type="region of interest" description="Disordered" evidence="3">
    <location>
        <begin position="683"/>
        <end position="726"/>
    </location>
</feature>
<protein>
    <submittedName>
        <fullName evidence="5">E3 ubiquitin ligase</fullName>
    </submittedName>
</protein>
<feature type="domain" description="RING-type" evidence="4">
    <location>
        <begin position="875"/>
        <end position="913"/>
    </location>
</feature>
<dbReference type="EMBL" id="JBFOLK010000011">
    <property type="protein sequence ID" value="KAL2474677.1"/>
    <property type="molecule type" value="Genomic_DNA"/>
</dbReference>
<feature type="compositionally biased region" description="Low complexity" evidence="3">
    <location>
        <begin position="73"/>
        <end position="90"/>
    </location>
</feature>
<organism evidence="5 6">
    <name type="scientific">Abeliophyllum distichum</name>
    <dbReference type="NCBI Taxonomy" id="126358"/>
    <lineage>
        <taxon>Eukaryota</taxon>
        <taxon>Viridiplantae</taxon>
        <taxon>Streptophyta</taxon>
        <taxon>Embryophyta</taxon>
        <taxon>Tracheophyta</taxon>
        <taxon>Spermatophyta</taxon>
        <taxon>Magnoliopsida</taxon>
        <taxon>eudicotyledons</taxon>
        <taxon>Gunneridae</taxon>
        <taxon>Pentapetalae</taxon>
        <taxon>asterids</taxon>
        <taxon>lamiids</taxon>
        <taxon>Lamiales</taxon>
        <taxon>Oleaceae</taxon>
        <taxon>Forsythieae</taxon>
        <taxon>Abeliophyllum</taxon>
    </lineage>
</organism>
<name>A0ABD1QEM5_9LAMI</name>
<dbReference type="PROSITE" id="PS50089">
    <property type="entry name" value="ZF_RING_2"/>
    <property type="match status" value="1"/>
</dbReference>
<evidence type="ECO:0000256" key="1">
    <source>
        <dbReference type="PROSITE-ProRule" id="PRU00175"/>
    </source>
</evidence>
<evidence type="ECO:0000259" key="4">
    <source>
        <dbReference type="PROSITE" id="PS50089"/>
    </source>
</evidence>
<accession>A0ABD1QEM5</accession>
<evidence type="ECO:0000256" key="3">
    <source>
        <dbReference type="SAM" id="MobiDB-lite"/>
    </source>
</evidence>
<reference evidence="6" key="1">
    <citation type="submission" date="2024-07" db="EMBL/GenBank/DDBJ databases">
        <title>Two chromosome-level genome assemblies of Korean endemic species Abeliophyllum distichum and Forsythia ovata (Oleaceae).</title>
        <authorList>
            <person name="Jang H."/>
        </authorList>
    </citation>
    <scope>NUCLEOTIDE SEQUENCE [LARGE SCALE GENOMIC DNA]</scope>
</reference>
<evidence type="ECO:0000313" key="6">
    <source>
        <dbReference type="Proteomes" id="UP001604336"/>
    </source>
</evidence>
<dbReference type="SUPFAM" id="SSF57850">
    <property type="entry name" value="RING/U-box"/>
    <property type="match status" value="1"/>
</dbReference>
<comment type="caution">
    <text evidence="5">The sequence shown here is derived from an EMBL/GenBank/DDBJ whole genome shotgun (WGS) entry which is preliminary data.</text>
</comment>
<feature type="region of interest" description="Disordered" evidence="3">
    <location>
        <begin position="852"/>
        <end position="871"/>
    </location>
</feature>
<gene>
    <name evidence="5" type="ORF">Adt_35413</name>
</gene>
<dbReference type="PANTHER" id="PTHR47820:SF3">
    <property type="entry name" value="OS07G0499800 PROTEIN"/>
    <property type="match status" value="1"/>
</dbReference>
<dbReference type="GO" id="GO:0008270">
    <property type="term" value="F:zinc ion binding"/>
    <property type="evidence" value="ECO:0007669"/>
    <property type="project" value="UniProtKB-KW"/>
</dbReference>
<feature type="region of interest" description="Disordered" evidence="3">
    <location>
        <begin position="73"/>
        <end position="99"/>
    </location>
</feature>
<feature type="compositionally biased region" description="Basic and acidic residues" evidence="3">
    <location>
        <begin position="856"/>
        <end position="866"/>
    </location>
</feature>
<dbReference type="InterPro" id="IPR001841">
    <property type="entry name" value="Znf_RING"/>
</dbReference>
<keyword evidence="2" id="KW-0175">Coiled coil</keyword>
<evidence type="ECO:0000256" key="2">
    <source>
        <dbReference type="SAM" id="Coils"/>
    </source>
</evidence>
<dbReference type="PANTHER" id="PTHR47820">
    <property type="entry name" value="BNAC05G24000D PROTEIN"/>
    <property type="match status" value="1"/>
</dbReference>
<dbReference type="Proteomes" id="UP001604336">
    <property type="component" value="Unassembled WGS sequence"/>
</dbReference>
<dbReference type="CDD" id="cd16647">
    <property type="entry name" value="mRING-HC-C3HC5_NEU1"/>
    <property type="match status" value="1"/>
</dbReference>